<proteinExistence type="predicted"/>
<gene>
    <name evidence="2" type="ORF">PXX05_10265</name>
</gene>
<dbReference type="EMBL" id="CP119078">
    <property type="protein sequence ID" value="WED42311.1"/>
    <property type="molecule type" value="Genomic_DNA"/>
</dbReference>
<evidence type="ECO:0000313" key="3">
    <source>
        <dbReference type="Proteomes" id="UP001222087"/>
    </source>
</evidence>
<keyword evidence="1" id="KW-0732">Signal</keyword>
<feature type="signal peptide" evidence="1">
    <location>
        <begin position="1"/>
        <end position="20"/>
    </location>
</feature>
<dbReference type="RefSeq" id="WP_275088136.1">
    <property type="nucleotide sequence ID" value="NZ_CP119078.1"/>
</dbReference>
<name>A0ABY8AQ03_9GAMM</name>
<feature type="chain" id="PRO_5045897932" evidence="1">
    <location>
        <begin position="21"/>
        <end position="194"/>
    </location>
</feature>
<reference evidence="2 3" key="1">
    <citation type="submission" date="2023-02" db="EMBL/GenBank/DDBJ databases">
        <title>Genome Sequence of L. cardiaca H63T.</title>
        <authorList>
            <person name="Lopez A.E."/>
            <person name="Cianciotto N.P."/>
        </authorList>
    </citation>
    <scope>NUCLEOTIDE SEQUENCE [LARGE SCALE GENOMIC DNA]</scope>
    <source>
        <strain evidence="2 3">H63</strain>
    </source>
</reference>
<evidence type="ECO:0000313" key="2">
    <source>
        <dbReference type="EMBL" id="WED42311.1"/>
    </source>
</evidence>
<sequence>MPIRQIIYCSCFLLFFSATTGFSTPAIFKSKTFYSINGITAEELRQQMNSLGPIVYGAHFDAKTTWHINWQYTWHYNNPTQNPCYLTAANVTVNITMLLPQWLNQDSASPVLKAKWNTYLIALENHEQEHEVNGIKAAEEIDAALSKISPMPTCQALKEAIDKTASDILHRHNIWDKQYDLDTTHGKNQGVIFP</sequence>
<dbReference type="InterPro" id="IPR010321">
    <property type="entry name" value="DUF922"/>
</dbReference>
<dbReference type="Proteomes" id="UP001222087">
    <property type="component" value="Chromosome"/>
</dbReference>
<keyword evidence="3" id="KW-1185">Reference proteome</keyword>
<dbReference type="Pfam" id="PF06037">
    <property type="entry name" value="DUF922"/>
    <property type="match status" value="1"/>
</dbReference>
<accession>A0ABY8AQ03</accession>
<evidence type="ECO:0000256" key="1">
    <source>
        <dbReference type="SAM" id="SignalP"/>
    </source>
</evidence>
<organism evidence="2 3">
    <name type="scientific">Legionella cardiaca</name>
    <dbReference type="NCBI Taxonomy" id="1071983"/>
    <lineage>
        <taxon>Bacteria</taxon>
        <taxon>Pseudomonadati</taxon>
        <taxon>Pseudomonadota</taxon>
        <taxon>Gammaproteobacteria</taxon>
        <taxon>Legionellales</taxon>
        <taxon>Legionellaceae</taxon>
        <taxon>Legionella</taxon>
    </lineage>
</organism>
<protein>
    <submittedName>
        <fullName evidence="2">DUF922 domain-containing protein</fullName>
    </submittedName>
</protein>